<dbReference type="SUPFAM" id="SSF143100">
    <property type="entry name" value="TTHA1013/TTHA0281-like"/>
    <property type="match status" value="1"/>
</dbReference>
<sequence>MLHTYTAKYTKIPSGYMGQVIEWPEVLTEGKTLEECREMLKDALTEMVLAYREQSREIPCCLCLSR</sequence>
<reference evidence="1" key="1">
    <citation type="submission" date="2019-11" db="EMBL/GenBank/DDBJ databases">
        <title>Microbial mats filling the niche in hypersaline microbial mats.</title>
        <authorList>
            <person name="Wong H.L."/>
            <person name="Macleod F.I."/>
            <person name="White R.A. III"/>
            <person name="Burns B.P."/>
        </authorList>
    </citation>
    <scope>NUCLEOTIDE SEQUENCE</scope>
    <source>
        <strain evidence="1">Rbin_158</strain>
    </source>
</reference>
<name>A0A9D5JXY1_9BACT</name>
<dbReference type="Proteomes" id="UP000649604">
    <property type="component" value="Unassembled WGS sequence"/>
</dbReference>
<dbReference type="InterPro" id="IPR035069">
    <property type="entry name" value="TTHA1013/TTHA0281-like"/>
</dbReference>
<accession>A0A9D5JXY1</accession>
<dbReference type="AlphaFoldDB" id="A0A9D5JXY1"/>
<protein>
    <submittedName>
        <fullName evidence="1">Type II toxin-antitoxin system HicB family antitoxin</fullName>
    </submittedName>
</protein>
<organism evidence="1 2">
    <name type="scientific">candidate division KSB3 bacterium</name>
    <dbReference type="NCBI Taxonomy" id="2044937"/>
    <lineage>
        <taxon>Bacteria</taxon>
        <taxon>candidate division KSB3</taxon>
    </lineage>
</organism>
<dbReference type="Gene3D" id="3.30.160.250">
    <property type="match status" value="1"/>
</dbReference>
<proteinExistence type="predicted"/>
<evidence type="ECO:0000313" key="2">
    <source>
        <dbReference type="Proteomes" id="UP000649604"/>
    </source>
</evidence>
<gene>
    <name evidence="1" type="ORF">GF339_16600</name>
</gene>
<dbReference type="InterPro" id="IPR049389">
    <property type="entry name" value="TTHA0281-like"/>
</dbReference>
<evidence type="ECO:0000313" key="1">
    <source>
        <dbReference type="EMBL" id="MBD3326209.1"/>
    </source>
</evidence>
<dbReference type="Pfam" id="PF21748">
    <property type="entry name" value="UPF0150"/>
    <property type="match status" value="1"/>
</dbReference>
<comment type="caution">
    <text evidence="1">The sequence shown here is derived from an EMBL/GenBank/DDBJ whole genome shotgun (WGS) entry which is preliminary data.</text>
</comment>
<dbReference type="EMBL" id="WJJP01000538">
    <property type="protein sequence ID" value="MBD3326209.1"/>
    <property type="molecule type" value="Genomic_DNA"/>
</dbReference>